<dbReference type="GO" id="GO:0042973">
    <property type="term" value="F:glucan endo-1,3-beta-D-glucosidase activity"/>
    <property type="evidence" value="ECO:0007669"/>
    <property type="project" value="UniProtKB-EC"/>
</dbReference>
<evidence type="ECO:0000256" key="8">
    <source>
        <dbReference type="ARBA" id="ARBA00022968"/>
    </source>
</evidence>
<dbReference type="PANTHER" id="PTHR16631">
    <property type="entry name" value="GLUCAN 1,3-BETA-GLUCOSIDASE"/>
    <property type="match status" value="1"/>
</dbReference>
<evidence type="ECO:0000256" key="5">
    <source>
        <dbReference type="ARBA" id="ARBA00022475"/>
    </source>
</evidence>
<dbReference type="InterPro" id="IPR050732">
    <property type="entry name" value="Beta-glucan_modifiers"/>
</dbReference>
<evidence type="ECO:0000256" key="10">
    <source>
        <dbReference type="ARBA" id="ARBA00023136"/>
    </source>
</evidence>
<keyword evidence="13" id="KW-0961">Cell wall biogenesis/degradation</keyword>
<dbReference type="EC" id="3.2.1.39" evidence="4"/>
<feature type="compositionally biased region" description="Basic residues" evidence="18">
    <location>
        <begin position="37"/>
        <end position="51"/>
    </location>
</feature>
<evidence type="ECO:0000256" key="17">
    <source>
        <dbReference type="ARBA" id="ARBA00043078"/>
    </source>
</evidence>
<comment type="subcellular location">
    <subcellularLocation>
        <location evidence="2">Cell membrane</location>
        <topology evidence="2">Single-pass type II membrane protein</topology>
    </subcellularLocation>
</comment>
<keyword evidence="12" id="KW-0119">Carbohydrate metabolism</keyword>
<keyword evidence="14" id="KW-0624">Polysaccharide degradation</keyword>
<evidence type="ECO:0000256" key="3">
    <source>
        <dbReference type="ARBA" id="ARBA00008773"/>
    </source>
</evidence>
<gene>
    <name evidence="20" type="ORF">GY632_1027</name>
</gene>
<protein>
    <recommendedName>
        <fullName evidence="4">glucan endo-1,3-beta-D-glucosidase</fullName>
        <ecNumber evidence="4">3.2.1.39</ecNumber>
    </recommendedName>
    <alternativeName>
        <fullName evidence="17">Endo-1,3-beta-glucanase btgC</fullName>
    </alternativeName>
    <alternativeName>
        <fullName evidence="16">Laminarinase btgC</fullName>
    </alternativeName>
</protein>
<keyword evidence="7" id="KW-0378">Hydrolase</keyword>
<comment type="similarity">
    <text evidence="3">Belongs to the glycosyl hydrolase 17 family.</text>
</comment>
<dbReference type="GO" id="GO:0005576">
    <property type="term" value="C:extracellular region"/>
    <property type="evidence" value="ECO:0007669"/>
    <property type="project" value="TreeGrafter"/>
</dbReference>
<feature type="region of interest" description="Disordered" evidence="18">
    <location>
        <begin position="1"/>
        <end position="53"/>
    </location>
</feature>
<keyword evidence="10 19" id="KW-0472">Membrane</keyword>
<dbReference type="GO" id="GO:0009277">
    <property type="term" value="C:fungal-type cell wall"/>
    <property type="evidence" value="ECO:0007669"/>
    <property type="project" value="TreeGrafter"/>
</dbReference>
<evidence type="ECO:0000256" key="19">
    <source>
        <dbReference type="SAM" id="Phobius"/>
    </source>
</evidence>
<dbReference type="AlphaFoldDB" id="A0A9P4YMB9"/>
<evidence type="ECO:0000256" key="18">
    <source>
        <dbReference type="SAM" id="MobiDB-lite"/>
    </source>
</evidence>
<feature type="compositionally biased region" description="Gly residues" evidence="18">
    <location>
        <begin position="271"/>
        <end position="284"/>
    </location>
</feature>
<dbReference type="GO" id="GO:0000272">
    <property type="term" value="P:polysaccharide catabolic process"/>
    <property type="evidence" value="ECO:0007669"/>
    <property type="project" value="UniProtKB-KW"/>
</dbReference>
<evidence type="ECO:0000313" key="21">
    <source>
        <dbReference type="Proteomes" id="UP000749309"/>
    </source>
</evidence>
<evidence type="ECO:0000256" key="7">
    <source>
        <dbReference type="ARBA" id="ARBA00022801"/>
    </source>
</evidence>
<keyword evidence="5" id="KW-1003">Cell membrane</keyword>
<keyword evidence="9 19" id="KW-1133">Transmembrane helix</keyword>
<dbReference type="Proteomes" id="UP000749309">
    <property type="component" value="Unassembled WGS sequence"/>
</dbReference>
<dbReference type="InterPro" id="IPR017853">
    <property type="entry name" value="GH"/>
</dbReference>
<evidence type="ECO:0000313" key="20">
    <source>
        <dbReference type="EMBL" id="KAF3899953.1"/>
    </source>
</evidence>
<organism evidence="20 21">
    <name type="scientific">Trichophyton interdigitale</name>
    <dbReference type="NCBI Taxonomy" id="101480"/>
    <lineage>
        <taxon>Eukaryota</taxon>
        <taxon>Fungi</taxon>
        <taxon>Dikarya</taxon>
        <taxon>Ascomycota</taxon>
        <taxon>Pezizomycotina</taxon>
        <taxon>Eurotiomycetes</taxon>
        <taxon>Eurotiomycetidae</taxon>
        <taxon>Onygenales</taxon>
        <taxon>Arthrodermataceae</taxon>
        <taxon>Trichophyton</taxon>
    </lineage>
</organism>
<evidence type="ECO:0000256" key="9">
    <source>
        <dbReference type="ARBA" id="ARBA00022989"/>
    </source>
</evidence>
<comment type="caution">
    <text evidence="20">The sequence shown here is derived from an EMBL/GenBank/DDBJ whole genome shotgun (WGS) entry which is preliminary data.</text>
</comment>
<feature type="compositionally biased region" description="Polar residues" evidence="18">
    <location>
        <begin position="24"/>
        <end position="33"/>
    </location>
</feature>
<evidence type="ECO:0000256" key="12">
    <source>
        <dbReference type="ARBA" id="ARBA00023277"/>
    </source>
</evidence>
<reference evidence="20" key="1">
    <citation type="submission" date="2020-03" db="EMBL/GenBank/DDBJ databases">
        <title>Whole Genome Sequence of Trichophyton interdigitale from India.</title>
        <authorList>
            <person name="Kumar P."/>
        </authorList>
    </citation>
    <scope>NUCLEOTIDE SEQUENCE</scope>
    <source>
        <strain evidence="20">UCMS-IGIB-CI14</strain>
    </source>
</reference>
<dbReference type="GO" id="GO:0009986">
    <property type="term" value="C:cell surface"/>
    <property type="evidence" value="ECO:0007669"/>
    <property type="project" value="TreeGrafter"/>
</dbReference>
<evidence type="ECO:0000256" key="4">
    <source>
        <dbReference type="ARBA" id="ARBA00012780"/>
    </source>
</evidence>
<dbReference type="FunFam" id="3.20.20.80:FF:000151">
    <property type="entry name" value="Glucan endo-1,3-beta-glucosidase btgC"/>
    <property type="match status" value="1"/>
</dbReference>
<evidence type="ECO:0000256" key="16">
    <source>
        <dbReference type="ARBA" id="ARBA00042373"/>
    </source>
</evidence>
<evidence type="ECO:0000256" key="11">
    <source>
        <dbReference type="ARBA" id="ARBA00023180"/>
    </source>
</evidence>
<keyword evidence="8" id="KW-0735">Signal-anchor</keyword>
<name>A0A9P4YMB9_9EURO</name>
<dbReference type="GO" id="GO:0071555">
    <property type="term" value="P:cell wall organization"/>
    <property type="evidence" value="ECO:0007669"/>
    <property type="project" value="UniProtKB-KW"/>
</dbReference>
<dbReference type="SUPFAM" id="SSF51445">
    <property type="entry name" value="(Trans)glycosidases"/>
    <property type="match status" value="1"/>
</dbReference>
<dbReference type="EMBL" id="JAAQVJ010000019">
    <property type="protein sequence ID" value="KAF3899953.1"/>
    <property type="molecule type" value="Genomic_DNA"/>
</dbReference>
<feature type="region of interest" description="Disordered" evidence="18">
    <location>
        <begin position="341"/>
        <end position="366"/>
    </location>
</feature>
<evidence type="ECO:0000256" key="13">
    <source>
        <dbReference type="ARBA" id="ARBA00023316"/>
    </source>
</evidence>
<dbReference type="PANTHER" id="PTHR16631:SF17">
    <property type="entry name" value="GLUCAN ENDO-1,3-BETA-GLUCOSIDASE BTGC"/>
    <property type="match status" value="1"/>
</dbReference>
<evidence type="ECO:0000256" key="14">
    <source>
        <dbReference type="ARBA" id="ARBA00023326"/>
    </source>
</evidence>
<proteinExistence type="inferred from homology"/>
<dbReference type="Gene3D" id="3.20.20.80">
    <property type="entry name" value="Glycosidases"/>
    <property type="match status" value="2"/>
</dbReference>
<keyword evidence="6 19" id="KW-0812">Transmembrane</keyword>
<evidence type="ECO:0000256" key="6">
    <source>
        <dbReference type="ARBA" id="ARBA00022692"/>
    </source>
</evidence>
<accession>A0A9P4YMB9</accession>
<dbReference type="GO" id="GO:0005886">
    <property type="term" value="C:plasma membrane"/>
    <property type="evidence" value="ECO:0007669"/>
    <property type="project" value="UniProtKB-SubCell"/>
</dbReference>
<feature type="region of interest" description="Disordered" evidence="18">
    <location>
        <begin position="253"/>
        <end position="284"/>
    </location>
</feature>
<evidence type="ECO:0000256" key="2">
    <source>
        <dbReference type="ARBA" id="ARBA00004401"/>
    </source>
</evidence>
<comment type="function">
    <text evidence="15">Glucanases play a role in cell expansion during growth, in cell-cell fusion during mating, and in spore release during sporulation. This enzyme may be involved in beta-glucan degradation. Active on laminarin and lichenan.</text>
</comment>
<feature type="transmembrane region" description="Helical" evidence="19">
    <location>
        <begin position="313"/>
        <end position="338"/>
    </location>
</feature>
<evidence type="ECO:0000256" key="1">
    <source>
        <dbReference type="ARBA" id="ARBA00000382"/>
    </source>
</evidence>
<evidence type="ECO:0000256" key="15">
    <source>
        <dbReference type="ARBA" id="ARBA00037649"/>
    </source>
</evidence>
<keyword evidence="11" id="KW-0325">Glycoprotein</keyword>
<sequence length="684" mass="74870">MQPYRPAYRNPSPDPDQDLAMLPPQNNYYSPVNPQHHPQHHPLPHPPQHRQQHQDNYYSEDYVPQHPGRSDVTAGADNYGHAAAGGGMTGLASGVAAYPGHSRRHLHDSRAYEEMGYQETMGGSYDPAGYAHSRGYQDHTNYTNNTYNTNNNNNYSSNYSNYSNNYSNNGNHGNHGNDRYNAYQDNAARYHYEDPYRRDESGLGAVHPESINPHDIVDDGDDGFIPEPKRRSLLSMGHNSSHNNLYPGVGAGAAASGSLPGSGARSPAGASGSGSGSGNGNGAGIGPDTPLYNLATGEKKVFADEERSRKKRLWIIGIIVAIVLAGAIAGGVTAGIIANQKASSDPNRPGGSGSGSDDDNGDLGKDSKEIKALQSKDLHKVFPGMDYTPWGTQYPLCLKYPPSQNNVTRDIAVLSQLTNTVRLYGTDCNQTEMVLHAFERLELKQMKLWLGVWIDTNTTTNDRQIKQLYKILENTRDKSVFKGVIVGNEVLYRGKNDPSTLTQLMKYITGVKKELASLNLDLPIATSDLGDAWTQPLTKIVDVVMSNVHPFFAGVTADKGTGWAWSFWTEHDVALTKGTDKKQIISEIGWPSGGGNNCGDSKCPDSKSGSVASVKDMNIFMEHWVCQALSNGTDYFWFEAFDEPWKVSFNEPGKEWEDKWGLMDPARVLKPGIKIPDCGGKTVD</sequence>
<feature type="region of interest" description="Disordered" evidence="18">
    <location>
        <begin position="199"/>
        <end position="238"/>
    </location>
</feature>
<comment type="catalytic activity">
    <reaction evidence="1">
        <text>Hydrolysis of (1-&gt;3)-beta-D-glucosidic linkages in (1-&gt;3)-beta-D-glucans.</text>
        <dbReference type="EC" id="3.2.1.39"/>
    </reaction>
</comment>
<feature type="compositionally biased region" description="Low complexity" evidence="18">
    <location>
        <begin position="253"/>
        <end position="270"/>
    </location>
</feature>